<keyword evidence="4" id="KW-1185">Reference proteome</keyword>
<evidence type="ECO:0000313" key="4">
    <source>
        <dbReference type="Proteomes" id="UP001238805"/>
    </source>
</evidence>
<dbReference type="SUPFAM" id="SSF50494">
    <property type="entry name" value="Trypsin-like serine proteases"/>
    <property type="match status" value="1"/>
</dbReference>
<evidence type="ECO:0000256" key="2">
    <source>
        <dbReference type="SAM" id="SignalP"/>
    </source>
</evidence>
<dbReference type="CDD" id="cd21112">
    <property type="entry name" value="alphaLP-like"/>
    <property type="match status" value="1"/>
</dbReference>
<evidence type="ECO:0000313" key="3">
    <source>
        <dbReference type="EMBL" id="WIM69102.1"/>
    </source>
</evidence>
<dbReference type="EMBL" id="CP126970">
    <property type="protein sequence ID" value="WIM69102.1"/>
    <property type="molecule type" value="Genomic_DNA"/>
</dbReference>
<feature type="signal peptide" evidence="2">
    <location>
        <begin position="1"/>
        <end position="18"/>
    </location>
</feature>
<dbReference type="RefSeq" id="WP_284873700.1">
    <property type="nucleotide sequence ID" value="NZ_CP126970.1"/>
</dbReference>
<dbReference type="Proteomes" id="UP001238805">
    <property type="component" value="Chromosome"/>
</dbReference>
<proteinExistence type="predicted"/>
<protein>
    <submittedName>
        <fullName evidence="3">S1 family peptidase</fullName>
    </submittedName>
</protein>
<gene>
    <name evidence="3" type="ORF">QP029_07270</name>
</gene>
<name>A0ABY8VID8_9CORY</name>
<sequence length="391" mass="40392">MATALTGAVTLAAPTALAVEATATEPAAPAASFALPPELAAVVTTVTDQVEQVRTQITELINPQHPTEPGQPAGQLSSAEVVDQARSDLAAVGFQAPPVDAAVTDAVDQAAAAAAGAGARYNDQVEITQDIRDRFVEEEVVPLDPNYRWHMDPVAKVMAGKPQAEFILHRVPGSWFDAPRIPEESMEAQNRDQSLFGPGTPVYVGDSAMCTLGVVGTDSQGRKVGLTAGHCGQPGDIVASADSWQVGPAGTVVATNQLHDYSVIEFGSNAEITRTYNGVTVNQVGGPVAPGDMLCKQGVATGNTCGPTLTADEALQISQTCAMVGDSGGPVLHGDRMVGMISGGVLPNQDLSCRTPLQGYAFMPTVSTSMDNVVRDMDARGGVGAGFRLAD</sequence>
<keyword evidence="2" id="KW-0732">Signal</keyword>
<dbReference type="Gene3D" id="2.40.10.10">
    <property type="entry name" value="Trypsin-like serine proteases"/>
    <property type="match status" value="2"/>
</dbReference>
<reference evidence="3 4" key="1">
    <citation type="submission" date="2023-05" db="EMBL/GenBank/DDBJ databases">
        <title>Corynebacterium suedekumii sp. nov. and Corynebacterium breve sp. nov. isolated from raw cow's milk.</title>
        <authorList>
            <person name="Baer M.K."/>
            <person name="Mehl L."/>
            <person name="Hellmuth R."/>
            <person name="Marke G."/>
            <person name="Lipski A."/>
        </authorList>
    </citation>
    <scope>NUCLEOTIDE SEQUENCE [LARGE SCALE GENOMIC DNA]</scope>
    <source>
        <strain evidence="3 4">LM112</strain>
    </source>
</reference>
<organism evidence="3 4">
    <name type="scientific">Corynebacterium suedekumii</name>
    <dbReference type="NCBI Taxonomy" id="3049801"/>
    <lineage>
        <taxon>Bacteria</taxon>
        <taxon>Bacillati</taxon>
        <taxon>Actinomycetota</taxon>
        <taxon>Actinomycetes</taxon>
        <taxon>Mycobacteriales</taxon>
        <taxon>Corynebacteriaceae</taxon>
        <taxon>Corynebacterium</taxon>
    </lineage>
</organism>
<feature type="chain" id="PRO_5045584196" evidence="2">
    <location>
        <begin position="19"/>
        <end position="391"/>
    </location>
</feature>
<accession>A0ABY8VID8</accession>
<dbReference type="InterPro" id="IPR009003">
    <property type="entry name" value="Peptidase_S1_PA"/>
</dbReference>
<evidence type="ECO:0000256" key="1">
    <source>
        <dbReference type="SAM" id="MobiDB-lite"/>
    </source>
</evidence>
<feature type="region of interest" description="Disordered" evidence="1">
    <location>
        <begin position="60"/>
        <end position="80"/>
    </location>
</feature>
<dbReference type="InterPro" id="IPR043504">
    <property type="entry name" value="Peptidase_S1_PA_chymotrypsin"/>
</dbReference>